<evidence type="ECO:0000313" key="3">
    <source>
        <dbReference type="Proteomes" id="UP000298127"/>
    </source>
</evidence>
<feature type="transmembrane region" description="Helical" evidence="1">
    <location>
        <begin position="6"/>
        <end position="28"/>
    </location>
</feature>
<reference evidence="2 3" key="1">
    <citation type="journal article" date="2018" name="J. Microbiol.">
        <title>Leifsonia flava sp. nov., a novel actinobacterium isolated from the rhizosphere of Aquilegia viridiflora.</title>
        <authorList>
            <person name="Cai Y."/>
            <person name="Tao W.Z."/>
            <person name="Ma Y.J."/>
            <person name="Cheng J."/>
            <person name="Zhang M.Y."/>
            <person name="Zhang Y.X."/>
        </authorList>
    </citation>
    <scope>NUCLEOTIDE SEQUENCE [LARGE SCALE GENOMIC DNA]</scope>
    <source>
        <strain evidence="2 3">SYP-B2174</strain>
    </source>
</reference>
<dbReference type="Proteomes" id="UP000298127">
    <property type="component" value="Unassembled WGS sequence"/>
</dbReference>
<feature type="transmembrane region" description="Helical" evidence="1">
    <location>
        <begin position="374"/>
        <end position="391"/>
    </location>
</feature>
<sequence length="650" mass="68724">MDTWISAVPAFLIALAWLLLPGAAVLAALGARGMLLITVAPAVSVALVGVIAIVFGRVGVEWSPLSVVIVVVLLALVAWLLRRFVFRRRPAPVSRMPRLAVVIPWAVAAVAVLLQLAIVWGGPDAISQTFDNGFHLNAVRYILDTGDASSLSLTGVISSGGAYPAAWHDVVSLVAMTPGVSIPLAANMINLAVAAVVWPGALLLVARVLFPGRLAALIAAAVLGAVLPWFPLLMLTFGVLFPFFLATALLPLALALAFSVFGRGSDLDSSLLQRAVAAGFVLLAIALAQPAVAFFAVAVALPAFAWFVASAARGAASRGRMITIIALATLAVGAFVAAWIIVGRMGQYAPWGPKVGDRFGLLETFLLFRDGQPPSFGLALFVIIGIVIMIVTRRRLWLVGAWAISAVLFFIAEAVGSAEVRVLFLGLFYKDPPRMAALFGVVCVVVGIVGAVTLWDLVSVRWNRRFPSRPITSVIGCVVSVALFVVVVTAGQVPALQTASATGRYAWGSGSWAPILSTDERTLLERLPDTTDPDSVIAGNPWTGTNLAYAIADRRVLNPHFNYSQDPDHVLLNSRLNEIASDPEVCAAANRLGVEYALDFGTYFGDAAKLLNFDATVAYPGLLGLDTAPGFEEVDRVGSAVLYRVLDCQS</sequence>
<feature type="transmembrane region" description="Helical" evidence="1">
    <location>
        <begin position="184"/>
        <end position="205"/>
    </location>
</feature>
<feature type="transmembrane region" description="Helical" evidence="1">
    <location>
        <begin position="214"/>
        <end position="233"/>
    </location>
</feature>
<feature type="transmembrane region" description="Helical" evidence="1">
    <location>
        <begin position="396"/>
        <end position="415"/>
    </location>
</feature>
<keyword evidence="3" id="KW-1185">Reference proteome</keyword>
<feature type="transmembrane region" description="Helical" evidence="1">
    <location>
        <begin position="35"/>
        <end position="56"/>
    </location>
</feature>
<feature type="transmembrane region" description="Helical" evidence="1">
    <location>
        <begin position="470"/>
        <end position="491"/>
    </location>
</feature>
<feature type="transmembrane region" description="Helical" evidence="1">
    <location>
        <begin position="435"/>
        <end position="458"/>
    </location>
</feature>
<dbReference type="Pfam" id="PF20176">
    <property type="entry name" value="DUF6541"/>
    <property type="match status" value="1"/>
</dbReference>
<keyword evidence="1" id="KW-1133">Transmembrane helix</keyword>
<keyword evidence="1" id="KW-0472">Membrane</keyword>
<feature type="transmembrane region" description="Helical" evidence="1">
    <location>
        <begin position="102"/>
        <end position="122"/>
    </location>
</feature>
<evidence type="ECO:0000313" key="2">
    <source>
        <dbReference type="EMBL" id="TFV94955.1"/>
    </source>
</evidence>
<dbReference type="InterPro" id="IPR046671">
    <property type="entry name" value="DUF6541"/>
</dbReference>
<dbReference type="RefSeq" id="WP_135121554.1">
    <property type="nucleotide sequence ID" value="NZ_SPQZ01000008.1"/>
</dbReference>
<protein>
    <submittedName>
        <fullName evidence="2">Uncharacterized protein</fullName>
    </submittedName>
</protein>
<proteinExistence type="predicted"/>
<accession>A0A4Y9QVB4</accession>
<feature type="transmembrane region" description="Helical" evidence="1">
    <location>
        <begin position="324"/>
        <end position="342"/>
    </location>
</feature>
<dbReference type="EMBL" id="SPQZ01000008">
    <property type="protein sequence ID" value="TFV94955.1"/>
    <property type="molecule type" value="Genomic_DNA"/>
</dbReference>
<name>A0A4Y9QVB4_9MICO</name>
<organism evidence="2 3">
    <name type="scientific">Orlajensenia leifsoniae</name>
    <dbReference type="NCBI Taxonomy" id="2561933"/>
    <lineage>
        <taxon>Bacteria</taxon>
        <taxon>Bacillati</taxon>
        <taxon>Actinomycetota</taxon>
        <taxon>Actinomycetes</taxon>
        <taxon>Micrococcales</taxon>
        <taxon>Microbacteriaceae</taxon>
        <taxon>Orlajensenia</taxon>
    </lineage>
</organism>
<gene>
    <name evidence="2" type="ORF">E4M00_16330</name>
</gene>
<feature type="transmembrane region" description="Helical" evidence="1">
    <location>
        <begin position="239"/>
        <end position="259"/>
    </location>
</feature>
<comment type="caution">
    <text evidence="2">The sequence shown here is derived from an EMBL/GenBank/DDBJ whole genome shotgun (WGS) entry which is preliminary data.</text>
</comment>
<feature type="transmembrane region" description="Helical" evidence="1">
    <location>
        <begin position="62"/>
        <end position="81"/>
    </location>
</feature>
<keyword evidence="1" id="KW-0812">Transmembrane</keyword>
<dbReference type="AlphaFoldDB" id="A0A4Y9QVB4"/>
<evidence type="ECO:0000256" key="1">
    <source>
        <dbReference type="SAM" id="Phobius"/>
    </source>
</evidence>
<feature type="transmembrane region" description="Helical" evidence="1">
    <location>
        <begin position="294"/>
        <end position="312"/>
    </location>
</feature>